<feature type="transmembrane region" description="Helical" evidence="6">
    <location>
        <begin position="111"/>
        <end position="129"/>
    </location>
</feature>
<keyword evidence="4 6" id="KW-1133">Transmembrane helix</keyword>
<gene>
    <name evidence="8" type="ORF">ET495_17085</name>
</gene>
<dbReference type="Pfam" id="PF02687">
    <property type="entry name" value="FtsX"/>
    <property type="match status" value="1"/>
</dbReference>
<evidence type="ECO:0000256" key="5">
    <source>
        <dbReference type="ARBA" id="ARBA00023136"/>
    </source>
</evidence>
<feature type="transmembrane region" description="Helical" evidence="6">
    <location>
        <begin position="20"/>
        <end position="44"/>
    </location>
</feature>
<evidence type="ECO:0000256" key="6">
    <source>
        <dbReference type="SAM" id="Phobius"/>
    </source>
</evidence>
<evidence type="ECO:0000259" key="7">
    <source>
        <dbReference type="Pfam" id="PF02687"/>
    </source>
</evidence>
<feature type="transmembrane region" description="Helical" evidence="6">
    <location>
        <begin position="149"/>
        <end position="173"/>
    </location>
</feature>
<feature type="transmembrane region" description="Helical" evidence="6">
    <location>
        <begin position="568"/>
        <end position="591"/>
    </location>
</feature>
<evidence type="ECO:0000256" key="3">
    <source>
        <dbReference type="ARBA" id="ARBA00022692"/>
    </source>
</evidence>
<evidence type="ECO:0000313" key="9">
    <source>
        <dbReference type="Proteomes" id="UP000291758"/>
    </source>
</evidence>
<proteinExistence type="predicted"/>
<feature type="transmembrane region" description="Helical" evidence="6">
    <location>
        <begin position="193"/>
        <end position="211"/>
    </location>
</feature>
<organism evidence="8 9">
    <name type="scientific">Xylanimonas allomyrinae</name>
    <dbReference type="NCBI Taxonomy" id="2509459"/>
    <lineage>
        <taxon>Bacteria</taxon>
        <taxon>Bacillati</taxon>
        <taxon>Actinomycetota</taxon>
        <taxon>Actinomycetes</taxon>
        <taxon>Micrococcales</taxon>
        <taxon>Promicromonosporaceae</taxon>
        <taxon>Xylanimonas</taxon>
    </lineage>
</organism>
<protein>
    <submittedName>
        <fullName evidence="8">FtsX-like permease family protein</fullName>
    </submittedName>
</protein>
<keyword evidence="9" id="KW-1185">Reference proteome</keyword>
<feature type="transmembrane region" description="Helical" evidence="6">
    <location>
        <begin position="56"/>
        <end position="77"/>
    </location>
</feature>
<evidence type="ECO:0000256" key="1">
    <source>
        <dbReference type="ARBA" id="ARBA00004651"/>
    </source>
</evidence>
<feature type="domain" description="ABC3 transporter permease C-terminal" evidence="7">
    <location>
        <begin position="61"/>
        <end position="172"/>
    </location>
</feature>
<feature type="transmembrane region" description="Helical" evidence="6">
    <location>
        <begin position="516"/>
        <end position="537"/>
    </location>
</feature>
<name>A0A4P6EP10_9MICO</name>
<comment type="subcellular location">
    <subcellularLocation>
        <location evidence="1">Cell membrane</location>
        <topology evidence="1">Multi-pass membrane protein</topology>
    </subcellularLocation>
</comment>
<dbReference type="OrthoDB" id="5146032at2"/>
<keyword evidence="2" id="KW-1003">Cell membrane</keyword>
<evidence type="ECO:0000313" key="8">
    <source>
        <dbReference type="EMBL" id="QAY64630.1"/>
    </source>
</evidence>
<dbReference type="Proteomes" id="UP000291758">
    <property type="component" value="Chromosome"/>
</dbReference>
<keyword evidence="3 6" id="KW-0812">Transmembrane</keyword>
<dbReference type="KEGG" id="xyl:ET495_17085"/>
<dbReference type="GO" id="GO:0005886">
    <property type="term" value="C:plasma membrane"/>
    <property type="evidence" value="ECO:0007669"/>
    <property type="project" value="UniProtKB-SubCell"/>
</dbReference>
<dbReference type="RefSeq" id="WP_129205772.1">
    <property type="nucleotide sequence ID" value="NZ_CP035495.1"/>
</dbReference>
<dbReference type="InterPro" id="IPR003838">
    <property type="entry name" value="ABC3_permease_C"/>
</dbReference>
<accession>A0A4P6EP10</accession>
<feature type="transmembrane region" description="Helical" evidence="6">
    <location>
        <begin position="274"/>
        <end position="298"/>
    </location>
</feature>
<dbReference type="AlphaFoldDB" id="A0A4P6EP10"/>
<evidence type="ECO:0000256" key="2">
    <source>
        <dbReference type="ARBA" id="ARBA00022475"/>
    </source>
</evidence>
<dbReference type="EMBL" id="CP035495">
    <property type="protein sequence ID" value="QAY64630.1"/>
    <property type="molecule type" value="Genomic_DNA"/>
</dbReference>
<keyword evidence="5 6" id="KW-0472">Membrane</keyword>
<reference evidence="8 9" key="1">
    <citation type="submission" date="2019-01" db="EMBL/GenBank/DDBJ databases">
        <title>Genome sequencing of strain 2JSPR-7.</title>
        <authorList>
            <person name="Heo J."/>
            <person name="Kim S.-J."/>
            <person name="Kim J.-S."/>
            <person name="Hong S.-B."/>
            <person name="Kwon S.-W."/>
        </authorList>
    </citation>
    <scope>NUCLEOTIDE SEQUENCE [LARGE SCALE GENOMIC DNA]</scope>
    <source>
        <strain evidence="8 9">2JSPR-7</strain>
    </source>
</reference>
<evidence type="ECO:0000256" key="4">
    <source>
        <dbReference type="ARBA" id="ARBA00022989"/>
    </source>
</evidence>
<sequence length="639" mass="65790">MSALVTLGLRLARAGSPLRAWSIAAGNAIGVVLLLLAGSLPQAMYPDPIERGDQRVALLTIALFLLVPAAVLLVMVGRLSSGVRDRRLASLRMIGVPPHHTRVVAAVENGVLALVGAVAGAVLFLVVLQPTSALFVRDTTVLGERLDGAPALVVAAVLLVVAVSIGAGTASTWDRALPGTAPRSEARTTNPRAWRLIVLGAGLSALAWLAGADMGTANPDLVTVAMLGGATATGVGIALVTPLVSSCVARLLVRSDGVTSRLAGRAMQADSGSASRVVAGLGVAVFLSTGALGVLGAFEAAPQNADAIRTFGSGPQKVRIMAPADGVAWEPNDLDSLLAVPGVRGLEPISLQAGPKGCPEDGTCLEVLVGTCAQLKLSFAMTGCDDTRASVISTVDADGATHPTGFLPEPPPAVGDTISLVDDDGTVAQYVTLDGPTVIQDLPRQQEEWAWPSDAVAFVPVALLGDWYAGQSFPVVVADGGSAMVRQLETWADEHGYFAWQPAEREWAKVQAFRTAVWSLCGVAITVALIVLALGAADRATERRRSVARQVMVGVPPRVLQRSQLLQTLVPVAVAVLLALGAGIVGVSGYTNMAEQASTLDSGAWLGLVLIAGVGGLLAAASTVPLVRTRLTPELLRRE</sequence>
<feature type="transmembrane region" description="Helical" evidence="6">
    <location>
        <begin position="603"/>
        <end position="627"/>
    </location>
</feature>
<feature type="transmembrane region" description="Helical" evidence="6">
    <location>
        <begin position="231"/>
        <end position="253"/>
    </location>
</feature>